<accession>A0A7I5E854</accession>
<dbReference type="Gene3D" id="3.40.30.10">
    <property type="entry name" value="Glutaredoxin"/>
    <property type="match status" value="1"/>
</dbReference>
<organism evidence="1 2">
    <name type="scientific">Haemonchus contortus</name>
    <name type="common">Barber pole worm</name>
    <dbReference type="NCBI Taxonomy" id="6289"/>
    <lineage>
        <taxon>Eukaryota</taxon>
        <taxon>Metazoa</taxon>
        <taxon>Ecdysozoa</taxon>
        <taxon>Nematoda</taxon>
        <taxon>Chromadorea</taxon>
        <taxon>Rhabditida</taxon>
        <taxon>Rhabditina</taxon>
        <taxon>Rhabditomorpha</taxon>
        <taxon>Strongyloidea</taxon>
        <taxon>Trichostrongylidae</taxon>
        <taxon>Haemonchus</taxon>
    </lineage>
</organism>
<evidence type="ECO:0000313" key="2">
    <source>
        <dbReference type="WBParaSite" id="HCON_00061870-00001"/>
    </source>
</evidence>
<dbReference type="Proteomes" id="UP000025227">
    <property type="component" value="Unplaced"/>
</dbReference>
<dbReference type="OrthoDB" id="5857164at2759"/>
<protein>
    <submittedName>
        <fullName evidence="2">Thioredoxin-like protein</fullName>
    </submittedName>
</protein>
<dbReference type="OMA" id="YLMAEEQ"/>
<sequence length="375" mass="41974">MGEEEDESTPCATMDNEMRDILVLPTTHVPLHDTAQDQLSHFSQKLTCKMDEYKDFLGHNSVVVFAVNYIKNRFIPAELCAEIGKLFEILNVKTVAEFNKALESLRTDPETAVTVESFEDVVKRWNEFVNDIEKKLEEKVGPVTTTVDDDELPELGVGSKTISHYVKGSAFEMVLVVVVRSFNSAEVTQHIMGLYNKMDEFHKLGCDVYLLTRGPPIGSRGGGYIKLIGVPFRKLYDEEEALSELKAHRHSAVHFIGWESLLKTVEASLSDEMRPQSANKEQNEDQASFITQKGGTVLVDKTGKVLYKYVEDGNEKWPTVEQLIDEVKKVEPATTTTTTTTTTKSKAAVTTTAKIDSEVSVKEVEEKKKPCCVIL</sequence>
<dbReference type="Pfam" id="PF13911">
    <property type="entry name" value="AhpC-TSA_2"/>
    <property type="match status" value="1"/>
</dbReference>
<dbReference type="AlphaFoldDB" id="A0A7I5E854"/>
<keyword evidence="1" id="KW-1185">Reference proteome</keyword>
<dbReference type="WBParaSite" id="HCON_00061870-00001">
    <property type="protein sequence ID" value="HCON_00061870-00001"/>
    <property type="gene ID" value="HCON_00061870"/>
</dbReference>
<name>A0A7I5E854_HAECO</name>
<dbReference type="InterPro" id="IPR032801">
    <property type="entry name" value="PXL2A/B/C"/>
</dbReference>
<proteinExistence type="predicted"/>
<reference evidence="2" key="1">
    <citation type="submission" date="2020-12" db="UniProtKB">
        <authorList>
            <consortium name="WormBaseParasite"/>
        </authorList>
    </citation>
    <scope>IDENTIFICATION</scope>
    <source>
        <strain evidence="2">MHco3</strain>
    </source>
</reference>
<evidence type="ECO:0000313" key="1">
    <source>
        <dbReference type="Proteomes" id="UP000025227"/>
    </source>
</evidence>